<evidence type="ECO:0000259" key="1">
    <source>
        <dbReference type="SMART" id="SM00481"/>
    </source>
</evidence>
<dbReference type="InterPro" id="IPR052018">
    <property type="entry name" value="PHP_domain"/>
</dbReference>
<proteinExistence type="predicted"/>
<dbReference type="InterPro" id="IPR003141">
    <property type="entry name" value="Pol/His_phosphatase_N"/>
</dbReference>
<dbReference type="GO" id="GO:0004534">
    <property type="term" value="F:5'-3' RNA exonuclease activity"/>
    <property type="evidence" value="ECO:0007669"/>
    <property type="project" value="TreeGrafter"/>
</dbReference>
<dbReference type="EMBL" id="CP131059">
    <property type="protein sequence ID" value="WNY23439.1"/>
    <property type="molecule type" value="Genomic_DNA"/>
</dbReference>
<dbReference type="GeneID" id="85195261"/>
<organism evidence="2 3">
    <name type="scientific">Methanimicrococcus hongohii</name>
    <dbReference type="NCBI Taxonomy" id="3028295"/>
    <lineage>
        <taxon>Archaea</taxon>
        <taxon>Methanobacteriati</taxon>
        <taxon>Methanobacteriota</taxon>
        <taxon>Stenosarchaea group</taxon>
        <taxon>Methanomicrobia</taxon>
        <taxon>Methanosarcinales</taxon>
        <taxon>Methanosarcinaceae</taxon>
        <taxon>Methanimicrococcus</taxon>
    </lineage>
</organism>
<dbReference type="Proteomes" id="UP001302978">
    <property type="component" value="Chromosome"/>
</dbReference>
<accession>A0AA96UZ92</accession>
<name>A0AA96UZ92_9EURY</name>
<dbReference type="AlphaFoldDB" id="A0AA96UZ92"/>
<keyword evidence="3" id="KW-1185">Reference proteome</keyword>
<gene>
    <name evidence="2" type="ORF">MmiHf6_07460</name>
</gene>
<dbReference type="Pfam" id="PF13263">
    <property type="entry name" value="PHP_C"/>
    <property type="match status" value="1"/>
</dbReference>
<dbReference type="GO" id="GO:0035312">
    <property type="term" value="F:5'-3' DNA exonuclease activity"/>
    <property type="evidence" value="ECO:0007669"/>
    <property type="project" value="TreeGrafter"/>
</dbReference>
<dbReference type="PANTHER" id="PTHR42924:SF3">
    <property type="entry name" value="POLYMERASE_HISTIDINOL PHOSPHATASE N-TERMINAL DOMAIN-CONTAINING PROTEIN"/>
    <property type="match status" value="1"/>
</dbReference>
<evidence type="ECO:0000313" key="3">
    <source>
        <dbReference type="Proteomes" id="UP001302978"/>
    </source>
</evidence>
<evidence type="ECO:0000313" key="2">
    <source>
        <dbReference type="EMBL" id="WNY23439.1"/>
    </source>
</evidence>
<sequence length="231" mass="25392">MFKYDFHIHSKYSRDSQTPLKDILRAAKERNLNGIAICDHDEVKGGLKALEIVKSNPDKYDNFIVIPGTEVSTSKGHVLVLGVTEKIPSFMTPEETTDYARDLNAVSIIAHPFRKSAHGIGYLEGSGADAAETFNSKCITGGSNKKARAEAERLGMPQVGGSDAHIAELVGQGYTLVNIDINTRENVFDAILRGETIPEGKHTPVGTVINQMKKNVVRRTRLIMNGRLKEF</sequence>
<dbReference type="CDD" id="cd07432">
    <property type="entry name" value="PHP_HisPPase"/>
    <property type="match status" value="1"/>
</dbReference>
<dbReference type="Pfam" id="PF02811">
    <property type="entry name" value="PHP"/>
    <property type="match status" value="1"/>
</dbReference>
<dbReference type="PANTHER" id="PTHR42924">
    <property type="entry name" value="EXONUCLEASE"/>
    <property type="match status" value="1"/>
</dbReference>
<dbReference type="InterPro" id="IPR004013">
    <property type="entry name" value="PHP_dom"/>
</dbReference>
<dbReference type="RefSeq" id="WP_316558457.1">
    <property type="nucleotide sequence ID" value="NZ_CP131059.1"/>
</dbReference>
<dbReference type="Gene3D" id="3.20.20.140">
    <property type="entry name" value="Metal-dependent hydrolases"/>
    <property type="match status" value="1"/>
</dbReference>
<reference evidence="2 3" key="1">
    <citation type="submission" date="2023-07" db="EMBL/GenBank/DDBJ databases">
        <title>Closed genoem sequence of Methanomicrococcus sp. Hf6.</title>
        <authorList>
            <person name="Poehlein A."/>
            <person name="Protasov E."/>
            <person name="Platt K."/>
            <person name="Reeh H."/>
            <person name="Daniel R."/>
            <person name="Brune A."/>
        </authorList>
    </citation>
    <scope>NUCLEOTIDE SEQUENCE [LARGE SCALE GENOMIC DNA]</scope>
    <source>
        <strain evidence="2 3">Hf6</strain>
    </source>
</reference>
<dbReference type="SUPFAM" id="SSF89550">
    <property type="entry name" value="PHP domain-like"/>
    <property type="match status" value="1"/>
</dbReference>
<feature type="domain" description="Polymerase/histidinol phosphatase N-terminal" evidence="1">
    <location>
        <begin position="4"/>
        <end position="75"/>
    </location>
</feature>
<protein>
    <recommendedName>
        <fullName evidence="1">Polymerase/histidinol phosphatase N-terminal domain-containing protein</fullName>
    </recommendedName>
</protein>
<dbReference type="SMART" id="SM00481">
    <property type="entry name" value="POLIIIAc"/>
    <property type="match status" value="1"/>
</dbReference>
<dbReference type="InterPro" id="IPR016195">
    <property type="entry name" value="Pol/histidinol_Pase-like"/>
</dbReference>
<dbReference type="KEGG" id="mehf:MmiHf6_07460"/>